<accession>A0A2U1ZZH6</accession>
<feature type="domain" description="UvrD-like helicase ATP-binding" evidence="7">
    <location>
        <begin position="212"/>
        <end position="618"/>
    </location>
</feature>
<keyword evidence="2 5" id="KW-0378">Hydrolase</keyword>
<evidence type="ECO:0000313" key="8">
    <source>
        <dbReference type="EMBL" id="PWD52360.1"/>
    </source>
</evidence>
<protein>
    <submittedName>
        <fullName evidence="8">AAA family ATPase</fullName>
    </submittedName>
</protein>
<organism evidence="8 9">
    <name type="scientific">Serinibacter arcticus</name>
    <dbReference type="NCBI Taxonomy" id="1655435"/>
    <lineage>
        <taxon>Bacteria</taxon>
        <taxon>Bacillati</taxon>
        <taxon>Actinomycetota</taxon>
        <taxon>Actinomycetes</taxon>
        <taxon>Micrococcales</taxon>
        <taxon>Beutenbergiaceae</taxon>
        <taxon>Serinibacter</taxon>
    </lineage>
</organism>
<dbReference type="InterPro" id="IPR000212">
    <property type="entry name" value="DNA_helicase_UvrD/REP"/>
</dbReference>
<keyword evidence="6" id="KW-0175">Coiled coil</keyword>
<dbReference type="EMBL" id="PYHR01000002">
    <property type="protein sequence ID" value="PWD52360.1"/>
    <property type="molecule type" value="Genomic_DNA"/>
</dbReference>
<dbReference type="SUPFAM" id="SSF52540">
    <property type="entry name" value="P-loop containing nucleoside triphosphate hydrolases"/>
    <property type="match status" value="1"/>
</dbReference>
<evidence type="ECO:0000256" key="3">
    <source>
        <dbReference type="ARBA" id="ARBA00022806"/>
    </source>
</evidence>
<proteinExistence type="predicted"/>
<dbReference type="AlphaFoldDB" id="A0A2U1ZZH6"/>
<evidence type="ECO:0000256" key="6">
    <source>
        <dbReference type="SAM" id="Coils"/>
    </source>
</evidence>
<name>A0A2U1ZZH6_9MICO</name>
<dbReference type="PROSITE" id="PS51198">
    <property type="entry name" value="UVRD_HELICASE_ATP_BIND"/>
    <property type="match status" value="1"/>
</dbReference>
<evidence type="ECO:0000256" key="5">
    <source>
        <dbReference type="PROSITE-ProRule" id="PRU00560"/>
    </source>
</evidence>
<dbReference type="GO" id="GO:0003677">
    <property type="term" value="F:DNA binding"/>
    <property type="evidence" value="ECO:0007669"/>
    <property type="project" value="InterPro"/>
</dbReference>
<dbReference type="InterPro" id="IPR027417">
    <property type="entry name" value="P-loop_NTPase"/>
</dbReference>
<keyword evidence="4 5" id="KW-0067">ATP-binding</keyword>
<evidence type="ECO:0000256" key="1">
    <source>
        <dbReference type="ARBA" id="ARBA00022741"/>
    </source>
</evidence>
<keyword evidence="3 5" id="KW-0347">Helicase</keyword>
<dbReference type="GO" id="GO:0016787">
    <property type="term" value="F:hydrolase activity"/>
    <property type="evidence" value="ECO:0007669"/>
    <property type="project" value="UniProtKB-UniRule"/>
</dbReference>
<dbReference type="Proteomes" id="UP000245166">
    <property type="component" value="Unassembled WGS sequence"/>
</dbReference>
<gene>
    <name evidence="8" type="ORF">C8046_04470</name>
</gene>
<evidence type="ECO:0000256" key="2">
    <source>
        <dbReference type="ARBA" id="ARBA00022801"/>
    </source>
</evidence>
<reference evidence="8 9" key="1">
    <citation type="submission" date="2018-03" db="EMBL/GenBank/DDBJ databases">
        <title>Genome assembly of novel Miniimonas species PCH200.</title>
        <authorList>
            <person name="Thakur V."/>
            <person name="Kumar V."/>
            <person name="Singh D."/>
        </authorList>
    </citation>
    <scope>NUCLEOTIDE SEQUENCE [LARGE SCALE GENOMIC DNA]</scope>
    <source>
        <strain evidence="8 9">PCH200</strain>
    </source>
</reference>
<dbReference type="GO" id="GO:0005829">
    <property type="term" value="C:cytosol"/>
    <property type="evidence" value="ECO:0007669"/>
    <property type="project" value="TreeGrafter"/>
</dbReference>
<evidence type="ECO:0000256" key="4">
    <source>
        <dbReference type="ARBA" id="ARBA00022840"/>
    </source>
</evidence>
<dbReference type="OrthoDB" id="9787585at2"/>
<dbReference type="PANTHER" id="PTHR11070:SF45">
    <property type="entry name" value="DNA 3'-5' HELICASE"/>
    <property type="match status" value="1"/>
</dbReference>
<dbReference type="InterPro" id="IPR014016">
    <property type="entry name" value="UvrD-like_ATP-bd"/>
</dbReference>
<feature type="binding site" evidence="5">
    <location>
        <begin position="233"/>
        <end position="240"/>
    </location>
    <ligand>
        <name>ATP</name>
        <dbReference type="ChEBI" id="CHEBI:30616"/>
    </ligand>
</feature>
<evidence type="ECO:0000313" key="9">
    <source>
        <dbReference type="Proteomes" id="UP000245166"/>
    </source>
</evidence>
<dbReference type="Gene3D" id="3.40.50.300">
    <property type="entry name" value="P-loop containing nucleotide triphosphate hydrolases"/>
    <property type="match status" value="2"/>
</dbReference>
<sequence length="757" mass="80932">MGDTGRPVEAWVARGGYVDGPGDQGETDVVAAQLQQEQLVVDDVYARLDALREQASAQLQQVRATSVGGSHQARSERDSFSTLYADRLATYDAVEQRLLFGRIDLREDDDEKLSSRYVGRIGLSDADHTPVLTDWRAPAARPFYQATAARPGGVVRRRHVATRGRVVTGIEDDVLDVDQLDDDTRAGLAGEGALLAALGAHRTGRMHDIVATIQSEQDEIIRSDVEGVLVVQGGPGTGKTAVALHRAAYLLYAHRERLARSGVLMVGPSDAFLTYIERVLPALGETGVVSTTMASLLPDVVASAPEDPAVARVKGRAAMAGVISRAVAARQRVPAETITVRVGSHELEIRPDDVAAARSRARRAHQPHNGARTVFVRTMLSTLARQYAAQLGSDVSGEDLAGITEDIRSERDVRVHLNLAWMPLTPEGLVRDLWSKPHRLLEAAPSMSRADRALLQRDRGAPWTEADVPLIDEAAELIGERIDPERARAEAEAEAQQRAEIAYARDSMQASGAGGGMVSAETLAARFADTGPVLTTAERAASDRSWTYGHIVVDEAQELSAMAWRVLLRRCPSRSFTVVGDTGQTSSGAGADRWSDVFDAVVRGSWRQAELTINYRTPASVMDAATAVLRAAAERDGVELTASPVVSARDLDGALRISEGTVEDEVARSRELGGTTAVIAPRAQLAGLRERLGVTGTVDLTAPVVVLDPVAAKGLEFDAVVALDVGSMARGDAYVAMTRPTRSLTLVGNQPVGLPGS</sequence>
<comment type="caution">
    <text evidence="8">The sequence shown here is derived from an EMBL/GenBank/DDBJ whole genome shotgun (WGS) entry which is preliminary data.</text>
</comment>
<evidence type="ECO:0000259" key="7">
    <source>
        <dbReference type="PROSITE" id="PS51198"/>
    </source>
</evidence>
<keyword evidence="1 5" id="KW-0547">Nucleotide-binding</keyword>
<dbReference type="GO" id="GO:0043138">
    <property type="term" value="F:3'-5' DNA helicase activity"/>
    <property type="evidence" value="ECO:0007669"/>
    <property type="project" value="TreeGrafter"/>
</dbReference>
<keyword evidence="9" id="KW-1185">Reference proteome</keyword>
<dbReference type="GO" id="GO:0005524">
    <property type="term" value="F:ATP binding"/>
    <property type="evidence" value="ECO:0007669"/>
    <property type="project" value="UniProtKB-UniRule"/>
</dbReference>
<dbReference type="GO" id="GO:0000725">
    <property type="term" value="P:recombinational repair"/>
    <property type="evidence" value="ECO:0007669"/>
    <property type="project" value="TreeGrafter"/>
</dbReference>
<dbReference type="Pfam" id="PF13245">
    <property type="entry name" value="AAA_19"/>
    <property type="match status" value="1"/>
</dbReference>
<feature type="coiled-coil region" evidence="6">
    <location>
        <begin position="34"/>
        <end position="65"/>
    </location>
</feature>
<dbReference type="PANTHER" id="PTHR11070">
    <property type="entry name" value="UVRD / RECB / PCRA DNA HELICASE FAMILY MEMBER"/>
    <property type="match status" value="1"/>
</dbReference>